<keyword evidence="2" id="KW-1185">Reference proteome</keyword>
<dbReference type="EMBL" id="GL887917">
    <property type="protein sequence ID" value="EGI69399.1"/>
    <property type="molecule type" value="Genomic_DNA"/>
</dbReference>
<evidence type="ECO:0000313" key="1">
    <source>
        <dbReference type="EMBL" id="EGI69399.1"/>
    </source>
</evidence>
<accession>F4W8T2</accession>
<evidence type="ECO:0000313" key="2">
    <source>
        <dbReference type="Proteomes" id="UP000007755"/>
    </source>
</evidence>
<dbReference type="InParanoid" id="F4W8T2"/>
<dbReference type="Proteomes" id="UP000007755">
    <property type="component" value="Unassembled WGS sequence"/>
</dbReference>
<reference evidence="1" key="1">
    <citation type="submission" date="2011-02" db="EMBL/GenBank/DDBJ databases">
        <title>The genome of the leaf-cutting ant Acromyrmex echinatior suggests key adaptations to social evolution and fungus farming.</title>
        <authorList>
            <person name="Nygaard S."/>
            <person name="Zhang G."/>
        </authorList>
    </citation>
    <scope>NUCLEOTIDE SEQUENCE</scope>
</reference>
<name>F4W8T2_ACREC</name>
<organism evidence="2">
    <name type="scientific">Acromyrmex echinatior</name>
    <name type="common">Panamanian leafcutter ant</name>
    <name type="synonym">Acromyrmex octospinosus echinatior</name>
    <dbReference type="NCBI Taxonomy" id="103372"/>
    <lineage>
        <taxon>Eukaryota</taxon>
        <taxon>Metazoa</taxon>
        <taxon>Ecdysozoa</taxon>
        <taxon>Arthropoda</taxon>
        <taxon>Hexapoda</taxon>
        <taxon>Insecta</taxon>
        <taxon>Pterygota</taxon>
        <taxon>Neoptera</taxon>
        <taxon>Endopterygota</taxon>
        <taxon>Hymenoptera</taxon>
        <taxon>Apocrita</taxon>
        <taxon>Aculeata</taxon>
        <taxon>Formicoidea</taxon>
        <taxon>Formicidae</taxon>
        <taxon>Myrmicinae</taxon>
        <taxon>Acromyrmex</taxon>
    </lineage>
</organism>
<gene>
    <name evidence="1" type="ORF">G5I_01869</name>
</gene>
<dbReference type="AlphaFoldDB" id="F4W8T2"/>
<sequence length="121" mass="14369">MEDFMTRNTYFEWLHDLKEYVRCHMATLIDAPNIDREIFASSGKSTSGAVSTSEGQTGHQLIRVDLYDIHDIKNKEKRQWWKYAKMRTQFVTSSPRDRKQQVVNRLLDWVADDLRKLPSNY</sequence>
<protein>
    <submittedName>
        <fullName evidence="1">Uncharacterized protein</fullName>
    </submittedName>
</protein>
<proteinExistence type="predicted"/>